<dbReference type="VEuPathDB" id="FungiDB:BO72DRAFT_501843"/>
<dbReference type="OrthoDB" id="9977941at2759"/>
<evidence type="ECO:0000313" key="1">
    <source>
        <dbReference type="EMBL" id="RAK71494.1"/>
    </source>
</evidence>
<proteinExistence type="predicted"/>
<name>A0A8G1VW11_9EURO</name>
<keyword evidence="2" id="KW-1185">Reference proteome</keyword>
<sequence>MVPAAGQPVKVGVNGIKVGGNYVYSTSSSPEVFARFPVDSNARSCHGAGRDHRPWVLLRRFCAKEGRVRLLAGNQFMLAVGGSTAAAIDQERSLLNVATSGALEPAKVAAISLLMFPMTPRCIQLFGWCRGGG</sequence>
<protein>
    <submittedName>
        <fullName evidence="1">Uncharacterized protein</fullName>
    </submittedName>
</protein>
<organism evidence="1 2">
    <name type="scientific">Aspergillus fijiensis CBS 313.89</name>
    <dbReference type="NCBI Taxonomy" id="1448319"/>
    <lineage>
        <taxon>Eukaryota</taxon>
        <taxon>Fungi</taxon>
        <taxon>Dikarya</taxon>
        <taxon>Ascomycota</taxon>
        <taxon>Pezizomycotina</taxon>
        <taxon>Eurotiomycetes</taxon>
        <taxon>Eurotiomycetidae</taxon>
        <taxon>Eurotiales</taxon>
        <taxon>Aspergillaceae</taxon>
        <taxon>Aspergillus</taxon>
    </lineage>
</organism>
<dbReference type="Gene3D" id="2.120.10.30">
    <property type="entry name" value="TolB, C-terminal domain"/>
    <property type="match status" value="1"/>
</dbReference>
<reference evidence="1 2" key="1">
    <citation type="submission" date="2018-02" db="EMBL/GenBank/DDBJ databases">
        <title>The genomes of Aspergillus section Nigri reveals drivers in fungal speciation.</title>
        <authorList>
            <consortium name="DOE Joint Genome Institute"/>
            <person name="Vesth T.C."/>
            <person name="Nybo J."/>
            <person name="Theobald S."/>
            <person name="Brandl J."/>
            <person name="Frisvad J.C."/>
            <person name="Nielsen K.F."/>
            <person name="Lyhne E.K."/>
            <person name="Kogle M.E."/>
            <person name="Kuo A."/>
            <person name="Riley R."/>
            <person name="Clum A."/>
            <person name="Nolan M."/>
            <person name="Lipzen A."/>
            <person name="Salamov A."/>
            <person name="Henrissat B."/>
            <person name="Wiebenga A."/>
            <person name="De vries R.P."/>
            <person name="Grigoriev I.V."/>
            <person name="Mortensen U.H."/>
            <person name="Andersen M.R."/>
            <person name="Baker S.E."/>
        </authorList>
    </citation>
    <scope>NUCLEOTIDE SEQUENCE [LARGE SCALE GENOMIC DNA]</scope>
    <source>
        <strain evidence="1 2">CBS 313.89</strain>
    </source>
</reference>
<evidence type="ECO:0000313" key="2">
    <source>
        <dbReference type="Proteomes" id="UP000249789"/>
    </source>
</evidence>
<dbReference type="GeneID" id="63866350"/>
<dbReference type="AlphaFoldDB" id="A0A8G1VW11"/>
<dbReference type="Proteomes" id="UP000249789">
    <property type="component" value="Unassembled WGS sequence"/>
</dbReference>
<dbReference type="InterPro" id="IPR011042">
    <property type="entry name" value="6-blade_b-propeller_TolB-like"/>
</dbReference>
<dbReference type="RefSeq" id="XP_040795506.1">
    <property type="nucleotide sequence ID" value="XM_040949017.1"/>
</dbReference>
<accession>A0A8G1VW11</accession>
<dbReference type="EMBL" id="KZ824719">
    <property type="protein sequence ID" value="RAK71494.1"/>
    <property type="molecule type" value="Genomic_DNA"/>
</dbReference>
<gene>
    <name evidence="1" type="ORF">BO72DRAFT_501843</name>
</gene>